<organism evidence="2 3">
    <name type="scientific">Rhodocollybia butyracea</name>
    <dbReference type="NCBI Taxonomy" id="206335"/>
    <lineage>
        <taxon>Eukaryota</taxon>
        <taxon>Fungi</taxon>
        <taxon>Dikarya</taxon>
        <taxon>Basidiomycota</taxon>
        <taxon>Agaricomycotina</taxon>
        <taxon>Agaricomycetes</taxon>
        <taxon>Agaricomycetidae</taxon>
        <taxon>Agaricales</taxon>
        <taxon>Marasmiineae</taxon>
        <taxon>Omphalotaceae</taxon>
        <taxon>Rhodocollybia</taxon>
    </lineage>
</organism>
<protein>
    <recommendedName>
        <fullName evidence="4">Secreted protein</fullName>
    </recommendedName>
</protein>
<evidence type="ECO:0000256" key="1">
    <source>
        <dbReference type="SAM" id="SignalP"/>
    </source>
</evidence>
<dbReference type="Proteomes" id="UP000772434">
    <property type="component" value="Unassembled WGS sequence"/>
</dbReference>
<feature type="signal peptide" evidence="1">
    <location>
        <begin position="1"/>
        <end position="23"/>
    </location>
</feature>
<sequence length="89" mass="9802">MLFKSTAILAILAVVPYITMGNAWSCFCAPDFSAQEAVAPTYTCGEKMSGVSYDNGGFLDIAHWYGLSDGQKTTYENCCLNKDKAYRCY</sequence>
<dbReference type="AlphaFoldDB" id="A0A9P5PN54"/>
<feature type="chain" id="PRO_5040357598" description="Secreted protein" evidence="1">
    <location>
        <begin position="24"/>
        <end position="89"/>
    </location>
</feature>
<comment type="caution">
    <text evidence="2">The sequence shown here is derived from an EMBL/GenBank/DDBJ whole genome shotgun (WGS) entry which is preliminary data.</text>
</comment>
<gene>
    <name evidence="2" type="ORF">BDP27DRAFT_1331881</name>
</gene>
<accession>A0A9P5PN54</accession>
<evidence type="ECO:0008006" key="4">
    <source>
        <dbReference type="Google" id="ProtNLM"/>
    </source>
</evidence>
<keyword evidence="1" id="KW-0732">Signal</keyword>
<evidence type="ECO:0000313" key="3">
    <source>
        <dbReference type="Proteomes" id="UP000772434"/>
    </source>
</evidence>
<dbReference type="EMBL" id="JADNRY010000102">
    <property type="protein sequence ID" value="KAF9065547.1"/>
    <property type="molecule type" value="Genomic_DNA"/>
</dbReference>
<dbReference type="OrthoDB" id="10321516at2759"/>
<evidence type="ECO:0000313" key="2">
    <source>
        <dbReference type="EMBL" id="KAF9065547.1"/>
    </source>
</evidence>
<reference evidence="2" key="1">
    <citation type="submission" date="2020-11" db="EMBL/GenBank/DDBJ databases">
        <authorList>
            <consortium name="DOE Joint Genome Institute"/>
            <person name="Ahrendt S."/>
            <person name="Riley R."/>
            <person name="Andreopoulos W."/>
            <person name="Labutti K."/>
            <person name="Pangilinan J."/>
            <person name="Ruiz-Duenas F.J."/>
            <person name="Barrasa J.M."/>
            <person name="Sanchez-Garcia M."/>
            <person name="Camarero S."/>
            <person name="Miyauchi S."/>
            <person name="Serrano A."/>
            <person name="Linde D."/>
            <person name="Babiker R."/>
            <person name="Drula E."/>
            <person name="Ayuso-Fernandez I."/>
            <person name="Pacheco R."/>
            <person name="Padilla G."/>
            <person name="Ferreira P."/>
            <person name="Barriuso J."/>
            <person name="Kellner H."/>
            <person name="Castanera R."/>
            <person name="Alfaro M."/>
            <person name="Ramirez L."/>
            <person name="Pisabarro A.G."/>
            <person name="Kuo A."/>
            <person name="Tritt A."/>
            <person name="Lipzen A."/>
            <person name="He G."/>
            <person name="Yan M."/>
            <person name="Ng V."/>
            <person name="Cullen D."/>
            <person name="Martin F."/>
            <person name="Rosso M.-N."/>
            <person name="Henrissat B."/>
            <person name="Hibbett D."/>
            <person name="Martinez A.T."/>
            <person name="Grigoriev I.V."/>
        </authorList>
    </citation>
    <scope>NUCLEOTIDE SEQUENCE</scope>
    <source>
        <strain evidence="2">AH 40177</strain>
    </source>
</reference>
<name>A0A9P5PN54_9AGAR</name>
<proteinExistence type="predicted"/>
<keyword evidence="3" id="KW-1185">Reference proteome</keyword>